<evidence type="ECO:0000259" key="1">
    <source>
        <dbReference type="Pfam" id="PF00557"/>
    </source>
</evidence>
<dbReference type="InterPro" id="IPR032416">
    <property type="entry name" value="Peptidase_M24_C"/>
</dbReference>
<dbReference type="Proteomes" id="UP000807353">
    <property type="component" value="Unassembled WGS sequence"/>
</dbReference>
<keyword evidence="4" id="KW-1185">Reference proteome</keyword>
<dbReference type="SUPFAM" id="SSF55920">
    <property type="entry name" value="Creatinase/aminopeptidase"/>
    <property type="match status" value="1"/>
</dbReference>
<gene>
    <name evidence="3" type="ORF">BDZ94DRAFT_1278270</name>
</gene>
<dbReference type="InterPro" id="IPR000994">
    <property type="entry name" value="Pept_M24"/>
</dbReference>
<dbReference type="InterPro" id="IPR050422">
    <property type="entry name" value="X-Pro_aminopeptidase_P"/>
</dbReference>
<evidence type="ECO:0000313" key="3">
    <source>
        <dbReference type="EMBL" id="KAF9455382.1"/>
    </source>
</evidence>
<dbReference type="PANTHER" id="PTHR43763">
    <property type="entry name" value="XAA-PRO AMINOPEPTIDASE 1"/>
    <property type="match status" value="1"/>
</dbReference>
<dbReference type="Pfam" id="PF16188">
    <property type="entry name" value="Peptidase_M24_C"/>
    <property type="match status" value="1"/>
</dbReference>
<name>A0A9P5XRS4_9AGAR</name>
<feature type="domain" description="Peptidase M24" evidence="1">
    <location>
        <begin position="2"/>
        <end position="135"/>
    </location>
</feature>
<dbReference type="EMBL" id="MU150714">
    <property type="protein sequence ID" value="KAF9455382.1"/>
    <property type="molecule type" value="Genomic_DNA"/>
</dbReference>
<reference evidence="3" key="1">
    <citation type="submission" date="2020-11" db="EMBL/GenBank/DDBJ databases">
        <authorList>
            <consortium name="DOE Joint Genome Institute"/>
            <person name="Ahrendt S."/>
            <person name="Riley R."/>
            <person name="Andreopoulos W."/>
            <person name="Labutti K."/>
            <person name="Pangilinan J."/>
            <person name="Ruiz-Duenas F.J."/>
            <person name="Barrasa J.M."/>
            <person name="Sanchez-Garcia M."/>
            <person name="Camarero S."/>
            <person name="Miyauchi S."/>
            <person name="Serrano A."/>
            <person name="Linde D."/>
            <person name="Babiker R."/>
            <person name="Drula E."/>
            <person name="Ayuso-Fernandez I."/>
            <person name="Pacheco R."/>
            <person name="Padilla G."/>
            <person name="Ferreira P."/>
            <person name="Barriuso J."/>
            <person name="Kellner H."/>
            <person name="Castanera R."/>
            <person name="Alfaro M."/>
            <person name="Ramirez L."/>
            <person name="Pisabarro A.G."/>
            <person name="Kuo A."/>
            <person name="Tritt A."/>
            <person name="Lipzen A."/>
            <person name="He G."/>
            <person name="Yan M."/>
            <person name="Ng V."/>
            <person name="Cullen D."/>
            <person name="Martin F."/>
            <person name="Rosso M.-N."/>
            <person name="Henrissat B."/>
            <person name="Hibbett D."/>
            <person name="Martinez A.T."/>
            <person name="Grigoriev I.V."/>
        </authorList>
    </citation>
    <scope>NUCLEOTIDE SEQUENCE</scope>
    <source>
        <strain evidence="3">CBS 247.69</strain>
    </source>
</reference>
<dbReference type="OrthoDB" id="9995434at2759"/>
<evidence type="ECO:0000313" key="4">
    <source>
        <dbReference type="Proteomes" id="UP000807353"/>
    </source>
</evidence>
<protein>
    <submittedName>
        <fullName evidence="3">Peptidase M24, structural domain-containing protein</fullName>
    </submittedName>
</protein>
<dbReference type="Gene3D" id="3.90.230.10">
    <property type="entry name" value="Creatinase/methionine aminopeptidase superfamily"/>
    <property type="match status" value="1"/>
</dbReference>
<proteinExistence type="predicted"/>
<feature type="domain" description="Peptidase M24 C-terminal" evidence="2">
    <location>
        <begin position="149"/>
        <end position="208"/>
    </location>
</feature>
<dbReference type="InterPro" id="IPR036005">
    <property type="entry name" value="Creatinase/aminopeptidase-like"/>
</dbReference>
<accession>A0A9P5XRS4</accession>
<dbReference type="PANTHER" id="PTHR43763:SF17">
    <property type="entry name" value="AMINOPEPTIDASE P, CYTOPLASMIC-RELATED"/>
    <property type="match status" value="1"/>
</dbReference>
<sequence length="225" mass="25727">MIERDTPYLNDSGGLYKDGTCGVARTVHFGRPISEQCEVFTRVLQAHIAIDSAVFPEGISVNQLDILAHKAMWKDGFDIMRGSGQEFRPFLTVHESPQTFSSNNPLVPGHVVINEPGFYNEGRWGVRIESALIVRRVETKKRDFGDDSLLGFERLTCVLIQTQMVKTSMLAREEKQWLKKHNQRCLEKLTPLLKDDERATKWLKREVERTIGFVSEFGGMAIEWD</sequence>
<dbReference type="AlphaFoldDB" id="A0A9P5XRS4"/>
<dbReference type="Pfam" id="PF00557">
    <property type="entry name" value="Peptidase_M24"/>
    <property type="match status" value="1"/>
</dbReference>
<organism evidence="3 4">
    <name type="scientific">Collybia nuda</name>
    <dbReference type="NCBI Taxonomy" id="64659"/>
    <lineage>
        <taxon>Eukaryota</taxon>
        <taxon>Fungi</taxon>
        <taxon>Dikarya</taxon>
        <taxon>Basidiomycota</taxon>
        <taxon>Agaricomycotina</taxon>
        <taxon>Agaricomycetes</taxon>
        <taxon>Agaricomycetidae</taxon>
        <taxon>Agaricales</taxon>
        <taxon>Tricholomatineae</taxon>
        <taxon>Clitocybaceae</taxon>
        <taxon>Collybia</taxon>
    </lineage>
</organism>
<comment type="caution">
    <text evidence="3">The sequence shown here is derived from an EMBL/GenBank/DDBJ whole genome shotgun (WGS) entry which is preliminary data.</text>
</comment>
<evidence type="ECO:0000259" key="2">
    <source>
        <dbReference type="Pfam" id="PF16188"/>
    </source>
</evidence>